<feature type="domain" description="Arabinofuranosyltransferase central" evidence="13">
    <location>
        <begin position="225"/>
        <end position="695"/>
    </location>
</feature>
<evidence type="ECO:0000256" key="11">
    <source>
        <dbReference type="SAM" id="MobiDB-lite"/>
    </source>
</evidence>
<evidence type="ECO:0000256" key="1">
    <source>
        <dbReference type="ARBA" id="ARBA00003001"/>
    </source>
</evidence>
<feature type="compositionally biased region" description="Low complexity" evidence="11">
    <location>
        <begin position="826"/>
        <end position="837"/>
    </location>
</feature>
<feature type="compositionally biased region" description="Gly residues" evidence="11">
    <location>
        <begin position="846"/>
        <end position="860"/>
    </location>
</feature>
<feature type="domain" description="Arabinosyltransferase C-terminal" evidence="14">
    <location>
        <begin position="745"/>
        <end position="1136"/>
    </location>
</feature>
<keyword evidence="5" id="KW-0328">Glycosyltransferase</keyword>
<dbReference type="Pfam" id="PF17689">
    <property type="entry name" value="Arabino_trans_N"/>
    <property type="match status" value="1"/>
</dbReference>
<feature type="transmembrane region" description="Helical" evidence="12">
    <location>
        <begin position="727"/>
        <end position="747"/>
    </location>
</feature>
<evidence type="ECO:0000259" key="14">
    <source>
        <dbReference type="Pfam" id="PF14896"/>
    </source>
</evidence>
<feature type="transmembrane region" description="Helical" evidence="12">
    <location>
        <begin position="603"/>
        <end position="622"/>
    </location>
</feature>
<evidence type="ECO:0000256" key="8">
    <source>
        <dbReference type="ARBA" id="ARBA00022989"/>
    </source>
</evidence>
<dbReference type="InterPro" id="IPR042486">
    <property type="entry name" value="Arabino_trans_C_2"/>
</dbReference>
<evidence type="ECO:0000313" key="16">
    <source>
        <dbReference type="EMBL" id="MBK1844203.1"/>
    </source>
</evidence>
<comment type="subcellular location">
    <subcellularLocation>
        <location evidence="2">Cell membrane</location>
        <topology evidence="2">Multi-pass membrane protein</topology>
    </subcellularLocation>
</comment>
<keyword evidence="8 12" id="KW-1133">Transmembrane helix</keyword>
<feature type="transmembrane region" description="Helical" evidence="12">
    <location>
        <begin position="482"/>
        <end position="502"/>
    </location>
</feature>
<comment type="caution">
    <text evidence="16">The sequence shown here is derived from an EMBL/GenBank/DDBJ whole genome shotgun (WGS) entry which is preliminary data.</text>
</comment>
<feature type="transmembrane region" description="Helical" evidence="12">
    <location>
        <begin position="267"/>
        <end position="286"/>
    </location>
</feature>
<dbReference type="Gene3D" id="2.60.120.610">
    <property type="entry name" value="arabinofuranosyltransferase like domain"/>
    <property type="match status" value="1"/>
</dbReference>
<evidence type="ECO:0000313" key="17">
    <source>
        <dbReference type="Proteomes" id="UP000650005"/>
    </source>
</evidence>
<protein>
    <submittedName>
        <fullName evidence="16">Arabinosyltransferase domain-containing protein</fullName>
    </submittedName>
</protein>
<proteinExistence type="inferred from homology"/>
<feature type="region of interest" description="Disordered" evidence="11">
    <location>
        <begin position="154"/>
        <end position="183"/>
    </location>
</feature>
<keyword evidence="9 12" id="KW-0472">Membrane</keyword>
<evidence type="ECO:0000259" key="15">
    <source>
        <dbReference type="Pfam" id="PF17689"/>
    </source>
</evidence>
<feature type="transmembrane region" description="Helical" evidence="12">
    <location>
        <begin position="544"/>
        <end position="565"/>
    </location>
</feature>
<feature type="transmembrane region" description="Helical" evidence="12">
    <location>
        <begin position="342"/>
        <end position="364"/>
    </location>
</feature>
<evidence type="ECO:0000256" key="4">
    <source>
        <dbReference type="ARBA" id="ARBA00022475"/>
    </source>
</evidence>
<gene>
    <name evidence="16" type="ORF">JIM95_06370</name>
</gene>
<feature type="transmembrane region" description="Helical" evidence="12">
    <location>
        <begin position="676"/>
        <end position="696"/>
    </location>
</feature>
<sequence length="1139" mass="122747">MKPEDNPDVESSAVSATAVNTPPTASRRLLNLAIVSGVLGFLMFVLTPFMPVSQTQSSFDWPQNDSLNSVNAPLLSYVPQSVDIDIPVSALTELRDSQSTVLGTLPADSEDATTRGLFVRLTPTGLDVIVRNQVPFELDAEQLEALPRDAVLHVSSTEEETTARINGARGPDGEEYSGTVSGDQRPQLTGIYTELDGGDGATARELIDEGLSAHIEINSRFTSAPSVLKYITMFSGLVLLAVALWTLHRMDILDGRRTRRFLPVGWFRPRLLDGIVGGVLTWWYIFGANTSDDGYLLTMARVSDHSGYMANYYRWFGVPESPFGAPYYDLLGLMAQVSTASVWMRLPELIAGLLTWMIITREVLPRLGSKINNRRVAHWTAAFSFLGFWMVYNNGLRPEPVIAVGALLTWVSIERAIATSRLLPAAVAVIIATVCLGAGPTGLMAVAALLAGLSGMIRIGLRRMPLLGAGRGAPRSASLRAAAAMMAPFLASGTAILLAVFGDQTLGTVLESIRVRSAKGPSLNWYDEWVRYETLMQQTVDGSFARRFAVLMLFVCLALVLASVLRNGRVPGSAQGPSMRLMLVFFGTMFFMMFTPTKWTHHFGVYAGIGAALAALAAIAVSNMALKSARSRTLFIGAILFLLAFALSGTNGWWYVSSYGVPWFDKTIQYRHIEASTVMLFIALAVLALGAIQSFVSDVATARAATEGRAEEYAVEKQRRLRRFDGLAASPIAVASALVVVFSALSLGKGFVSQYPAYSIGLGNVRSLAGDSCALANDALIESDTNDSFLNPVDGTPLGESLESEDNRGFDANNVPPSINSAGVDTATTGAGSIAGATDEDTASGDTGGQDSGSGGGVRGDVGVNGSVAQLPFGIDYREVPVVGSYTAGPQFPAEITTSWYELPERHPDAPLLVVSAAGRIEHNDINGVRQEGQRLVIEYGTRGADGEVTDVNEIEPLDIGPAPGWRNLRVPLDQLPPDANVVRIVATDTSLDPEQWLAVTPPRVPTLKSLNEVVGSEDPTLLDWSVSLQFPCQRPFDHWAGVAETPLWRISPDHAGKVTLSPWQDYNGGGVMGVAEAINKATELPSYLKDDWHRDWGSLEAYELRTDSRGEAPVDAVIDYRTVQRSGFWNPGKMKIED</sequence>
<comment type="similarity">
    <text evidence="3">Belongs to the emb family.</text>
</comment>
<keyword evidence="6" id="KW-0808">Transferase</keyword>
<dbReference type="Gene3D" id="2.60.120.940">
    <property type="entry name" value="EmbC, C-terminal domain, subdomain 2"/>
    <property type="match status" value="1"/>
</dbReference>
<feature type="transmembrane region" description="Helical" evidence="12">
    <location>
        <begin position="577"/>
        <end position="597"/>
    </location>
</feature>
<feature type="transmembrane region" description="Helical" evidence="12">
    <location>
        <begin position="422"/>
        <end position="439"/>
    </location>
</feature>
<keyword evidence="17" id="KW-1185">Reference proteome</keyword>
<evidence type="ECO:0000256" key="6">
    <source>
        <dbReference type="ARBA" id="ARBA00022679"/>
    </source>
</evidence>
<evidence type="ECO:0000256" key="2">
    <source>
        <dbReference type="ARBA" id="ARBA00004651"/>
    </source>
</evidence>
<dbReference type="InterPro" id="IPR027451">
    <property type="entry name" value="EmbABC_dom1"/>
</dbReference>
<dbReference type="InterPro" id="IPR032731">
    <property type="entry name" value="Arabino_trans_C"/>
</dbReference>
<dbReference type="Proteomes" id="UP000650005">
    <property type="component" value="Unassembled WGS sequence"/>
</dbReference>
<dbReference type="Pfam" id="PF04602">
    <property type="entry name" value="Arabinose_trans"/>
    <property type="match status" value="1"/>
</dbReference>
<name>A0ABS1FLP1_9CORY</name>
<feature type="transmembrane region" description="Helical" evidence="12">
    <location>
        <begin position="227"/>
        <end position="247"/>
    </location>
</feature>
<evidence type="ECO:0000259" key="13">
    <source>
        <dbReference type="Pfam" id="PF04602"/>
    </source>
</evidence>
<feature type="region of interest" description="Disordered" evidence="11">
    <location>
        <begin position="786"/>
        <end position="861"/>
    </location>
</feature>
<organism evidence="16 17">
    <name type="scientific">Corynebacterium antarcticum</name>
    <dbReference type="NCBI Taxonomy" id="2800405"/>
    <lineage>
        <taxon>Bacteria</taxon>
        <taxon>Bacillati</taxon>
        <taxon>Actinomycetota</taxon>
        <taxon>Actinomycetes</taxon>
        <taxon>Mycobacteriales</taxon>
        <taxon>Corynebacteriaceae</taxon>
        <taxon>Corynebacterium</taxon>
    </lineage>
</organism>
<feature type="transmembrane region" description="Helical" evidence="12">
    <location>
        <begin position="634"/>
        <end position="656"/>
    </location>
</feature>
<keyword evidence="10" id="KW-0961">Cell wall biogenesis/degradation</keyword>
<evidence type="ECO:0000256" key="3">
    <source>
        <dbReference type="ARBA" id="ARBA00008195"/>
    </source>
</evidence>
<accession>A0ABS1FLP1</accession>
<dbReference type="InterPro" id="IPR007680">
    <property type="entry name" value="Arabino_trans_central"/>
</dbReference>
<evidence type="ECO:0000256" key="7">
    <source>
        <dbReference type="ARBA" id="ARBA00022692"/>
    </source>
</evidence>
<dbReference type="InterPro" id="IPR040920">
    <property type="entry name" value="Arabino_trans_N"/>
</dbReference>
<dbReference type="RefSeq" id="WP_200258081.1">
    <property type="nucleotide sequence ID" value="NZ_JAENIP020000002.1"/>
</dbReference>
<evidence type="ECO:0000256" key="10">
    <source>
        <dbReference type="ARBA" id="ARBA00023316"/>
    </source>
</evidence>
<keyword evidence="4" id="KW-1003">Cell membrane</keyword>
<feature type="transmembrane region" description="Helical" evidence="12">
    <location>
        <begin position="29"/>
        <end position="50"/>
    </location>
</feature>
<feature type="transmembrane region" description="Helical" evidence="12">
    <location>
        <begin position="376"/>
        <end position="394"/>
    </location>
</feature>
<evidence type="ECO:0000256" key="5">
    <source>
        <dbReference type="ARBA" id="ARBA00022676"/>
    </source>
</evidence>
<dbReference type="EMBL" id="JAENIP010000012">
    <property type="protein sequence ID" value="MBK1844203.1"/>
    <property type="molecule type" value="Genomic_DNA"/>
</dbReference>
<comment type="function">
    <text evidence="1">Arabinosyl transferase responsible for the polymerization of arabinose into the arabinan of arabinogalactan.</text>
</comment>
<feature type="domain" description="Arabinosyltransferas concanavalin like" evidence="15">
    <location>
        <begin position="54"/>
        <end position="220"/>
    </location>
</feature>
<evidence type="ECO:0000256" key="9">
    <source>
        <dbReference type="ARBA" id="ARBA00023136"/>
    </source>
</evidence>
<keyword evidence="7 12" id="KW-0812">Transmembrane</keyword>
<dbReference type="Pfam" id="PF14896">
    <property type="entry name" value="Arabino_trans_C"/>
    <property type="match status" value="1"/>
</dbReference>
<evidence type="ECO:0000256" key="12">
    <source>
        <dbReference type="SAM" id="Phobius"/>
    </source>
</evidence>
<reference evidence="16" key="1">
    <citation type="submission" date="2021-01" db="EMBL/GenBank/DDBJ databases">
        <title>Characterization of Corynebacterium spp. from penguins.</title>
        <authorList>
            <person name="Svec P."/>
        </authorList>
    </citation>
    <scope>NUCLEOTIDE SEQUENCE</scope>
    <source>
        <strain evidence="16">CCM 8835</strain>
    </source>
</reference>